<dbReference type="EMBL" id="MN850571">
    <property type="protein sequence ID" value="QHR65601.1"/>
    <property type="molecule type" value="Genomic_DNA"/>
</dbReference>
<proteinExistence type="predicted"/>
<protein>
    <submittedName>
        <fullName evidence="1">Uncharacterized protein</fullName>
    </submittedName>
</protein>
<sequence length="93" mass="10908">MSKVIRHEKLSPTLSISECNDGYWLYDDTRGMNLAMQAKTEQAAYVQALEYYQRRLQEVESNYKSLKSKVDHFVGQVVEEEEDHYCERCGSYS</sequence>
<dbReference type="InterPro" id="IPR010434">
    <property type="entry name" value="DUF1033"/>
</dbReference>
<reference evidence="2" key="1">
    <citation type="submission" date="2019-12" db="EMBL/GenBank/DDBJ databases">
        <authorList>
            <person name="Olsen N.S."/>
            <person name="Junco L.M.F."/>
            <person name="Kot W."/>
            <person name="Hansen L.H."/>
        </authorList>
    </citation>
    <scope>NUCLEOTIDE SEQUENCE [LARGE SCALE GENOMIC DNA]</scope>
</reference>
<name>A0A6B9WNE6_9CAUD</name>
<organism evidence="1 2">
    <name type="scientific">Escherichia phage nepoznato</name>
    <dbReference type="NCBI Taxonomy" id="2696431"/>
    <lineage>
        <taxon>Viruses</taxon>
        <taxon>Duplodnaviria</taxon>
        <taxon>Heunggongvirae</taxon>
        <taxon>Uroviricota</taxon>
        <taxon>Caudoviricetes</taxon>
        <taxon>Stephanstirmvirinae</taxon>
        <taxon>Phapecoctavirus</taxon>
        <taxon>Phapecoctavirus nepoznato</taxon>
    </lineage>
</organism>
<dbReference type="Proteomes" id="UP000464289">
    <property type="component" value="Segment"/>
</dbReference>
<keyword evidence="2" id="KW-1185">Reference proteome</keyword>
<dbReference type="Pfam" id="PF06279">
    <property type="entry name" value="DUF1033"/>
    <property type="match status" value="1"/>
</dbReference>
<accession>A0A6B9WNE6</accession>
<gene>
    <name evidence="1" type="ORF">nepoznato_152</name>
</gene>
<evidence type="ECO:0000313" key="1">
    <source>
        <dbReference type="EMBL" id="QHR65601.1"/>
    </source>
</evidence>
<evidence type="ECO:0000313" key="2">
    <source>
        <dbReference type="Proteomes" id="UP000464289"/>
    </source>
</evidence>